<dbReference type="PANTHER" id="PTHR43201:SF5">
    <property type="entry name" value="MEDIUM-CHAIN ACYL-COA LIGASE ACSF2, MITOCHONDRIAL"/>
    <property type="match status" value="1"/>
</dbReference>
<dbReference type="SUPFAM" id="SSF56801">
    <property type="entry name" value="Acetyl-CoA synthetase-like"/>
    <property type="match status" value="1"/>
</dbReference>
<dbReference type="InterPro" id="IPR045851">
    <property type="entry name" value="AMP-bd_C_sf"/>
</dbReference>
<gene>
    <name evidence="5" type="primary">yngI</name>
    <name evidence="5" type="ORF">PSM36_1944</name>
</gene>
<dbReference type="EC" id="2.3.1.86" evidence="5"/>
<feature type="domain" description="AMP-dependent synthetase/ligase" evidence="3">
    <location>
        <begin position="27"/>
        <end position="415"/>
    </location>
</feature>
<dbReference type="Gene3D" id="3.30.300.30">
    <property type="match status" value="1"/>
</dbReference>
<dbReference type="GO" id="GO:0004321">
    <property type="term" value="F:fatty-acyl-CoA synthase activity"/>
    <property type="evidence" value="ECO:0007669"/>
    <property type="project" value="UniProtKB-EC"/>
</dbReference>
<dbReference type="AlphaFoldDB" id="A0A1R3SWU7"/>
<feature type="domain" description="AMP-binding enzyme C-terminal" evidence="4">
    <location>
        <begin position="466"/>
        <end position="541"/>
    </location>
</feature>
<protein>
    <submittedName>
        <fullName evidence="5">AMP-binding domain protein</fullName>
        <ecNumber evidence="5">2.3.1.86</ecNumber>
    </submittedName>
</protein>
<dbReference type="KEGG" id="psac:PSM36_1944"/>
<dbReference type="Pfam" id="PF00501">
    <property type="entry name" value="AMP-binding"/>
    <property type="match status" value="1"/>
</dbReference>
<dbReference type="FunFam" id="3.30.300.30:FF:000008">
    <property type="entry name" value="2,3-dihydroxybenzoate-AMP ligase"/>
    <property type="match status" value="1"/>
</dbReference>
<reference evidence="5 6" key="1">
    <citation type="submission" date="2016-08" db="EMBL/GenBank/DDBJ databases">
        <authorList>
            <person name="Seilhamer J.J."/>
        </authorList>
    </citation>
    <scope>NUCLEOTIDE SEQUENCE [LARGE SCALE GENOMIC DNA]</scope>
    <source>
        <strain evidence="5">M3/6</strain>
    </source>
</reference>
<dbReference type="InterPro" id="IPR000873">
    <property type="entry name" value="AMP-dep_synth/lig_dom"/>
</dbReference>
<keyword evidence="5" id="KW-0808">Transferase</keyword>
<dbReference type="InterPro" id="IPR025110">
    <property type="entry name" value="AMP-bd_C"/>
</dbReference>
<evidence type="ECO:0000256" key="2">
    <source>
        <dbReference type="ARBA" id="ARBA00022598"/>
    </source>
</evidence>
<accession>A0A1R3SWU7</accession>
<keyword evidence="6" id="KW-1185">Reference proteome</keyword>
<dbReference type="GO" id="GO:0031956">
    <property type="term" value="F:medium-chain fatty acid-CoA ligase activity"/>
    <property type="evidence" value="ECO:0007669"/>
    <property type="project" value="TreeGrafter"/>
</dbReference>
<comment type="similarity">
    <text evidence="1">Belongs to the ATP-dependent AMP-binding enzyme family.</text>
</comment>
<name>A0A1R3SWU7_9BACT</name>
<sequence length="563" mass="63470">MQKNPLSAMTDQPDIQLSDRTLGDWLEYWAEETPDKEYIVYSDRNLRFTWDTFNNRVDNMAKGLISIGVTRGSNVGIWAQNVPDWLTFLYATAKIGAVAVTVNTNYRTEEVSYLMKDSDMHTLCMTDGVPGSNYTDIIYGLVPELKSIQRGKLKSDRFPELRNVVYIGQEKYRGMYNTAELLLLGKNVPDQEFKRLRSLSRCHDVVNMQYTSGTTGFPKGVMLTHHNIANNGYLTGVHMKFTSDDKCCVCVPLFHCFGVVLATMCCLTHGSTQVMVERFDPLVTLASIHKERCTVLHGVPTMFIAQLNHPMFDLFDVSSLRTGIMAGSLCPEELMRQVNEKMFMDLTSVYGMTETSPGMTQSRVDDPFDVRCTTVGSDYEFTEVKVLDPETGKECPVGVQGEMCCRGYNVMKGYYKNPEATAQVIDASGFMHSGDLGIKDGNGNYRITGRIKDMIIRGGENISPKEVEDYLYRMPGVKDVQVVAVASERYGEDVGAFIIRKEACQLESEDVRDFCKGHIAKYKIPRYVFFVDEFPMTGSGKIQKFRLREMALELCEKNGIAIL</sequence>
<proteinExistence type="inferred from homology"/>
<evidence type="ECO:0000259" key="4">
    <source>
        <dbReference type="Pfam" id="PF13193"/>
    </source>
</evidence>
<dbReference type="GO" id="GO:0006631">
    <property type="term" value="P:fatty acid metabolic process"/>
    <property type="evidence" value="ECO:0007669"/>
    <property type="project" value="TreeGrafter"/>
</dbReference>
<dbReference type="Pfam" id="PF13193">
    <property type="entry name" value="AMP-binding_C"/>
    <property type="match status" value="1"/>
</dbReference>
<dbReference type="Gene3D" id="3.40.50.12780">
    <property type="entry name" value="N-terminal domain of ligase-like"/>
    <property type="match status" value="1"/>
</dbReference>
<organism evidence="5 6">
    <name type="scientific">Proteiniphilum saccharofermentans</name>
    <dbReference type="NCBI Taxonomy" id="1642647"/>
    <lineage>
        <taxon>Bacteria</taxon>
        <taxon>Pseudomonadati</taxon>
        <taxon>Bacteroidota</taxon>
        <taxon>Bacteroidia</taxon>
        <taxon>Bacteroidales</taxon>
        <taxon>Dysgonomonadaceae</taxon>
        <taxon>Proteiniphilum</taxon>
    </lineage>
</organism>
<dbReference type="InterPro" id="IPR042099">
    <property type="entry name" value="ANL_N_sf"/>
</dbReference>
<evidence type="ECO:0000259" key="3">
    <source>
        <dbReference type="Pfam" id="PF00501"/>
    </source>
</evidence>
<keyword evidence="2" id="KW-0436">Ligase</keyword>
<evidence type="ECO:0000313" key="5">
    <source>
        <dbReference type="EMBL" id="SCD20753.1"/>
    </source>
</evidence>
<dbReference type="InterPro" id="IPR020845">
    <property type="entry name" value="AMP-binding_CS"/>
</dbReference>
<dbReference type="EMBL" id="LT605205">
    <property type="protein sequence ID" value="SCD20753.1"/>
    <property type="molecule type" value="Genomic_DNA"/>
</dbReference>
<evidence type="ECO:0000256" key="1">
    <source>
        <dbReference type="ARBA" id="ARBA00006432"/>
    </source>
</evidence>
<dbReference type="PROSITE" id="PS00455">
    <property type="entry name" value="AMP_BINDING"/>
    <property type="match status" value="1"/>
</dbReference>
<dbReference type="STRING" id="1642647.PSM36_1944"/>
<dbReference type="Proteomes" id="UP000187464">
    <property type="component" value="Chromosome I"/>
</dbReference>
<keyword evidence="5" id="KW-0012">Acyltransferase</keyword>
<evidence type="ECO:0000313" key="6">
    <source>
        <dbReference type="Proteomes" id="UP000187464"/>
    </source>
</evidence>
<dbReference type="CDD" id="cd05917">
    <property type="entry name" value="FACL_like_2"/>
    <property type="match status" value="1"/>
</dbReference>
<dbReference type="PANTHER" id="PTHR43201">
    <property type="entry name" value="ACYL-COA SYNTHETASE"/>
    <property type="match status" value="1"/>
</dbReference>